<dbReference type="GO" id="GO:0036064">
    <property type="term" value="C:ciliary basal body"/>
    <property type="evidence" value="ECO:0007669"/>
    <property type="project" value="TreeGrafter"/>
</dbReference>
<dbReference type="FunFam" id="3.80.10.10:FF:000948">
    <property type="entry name" value="Centrosomal protein 78"/>
    <property type="match status" value="1"/>
</dbReference>
<evidence type="ECO:0000256" key="2">
    <source>
        <dbReference type="SAM" id="MobiDB-lite"/>
    </source>
</evidence>
<feature type="compositionally biased region" description="Basic and acidic residues" evidence="2">
    <location>
        <begin position="740"/>
        <end position="755"/>
    </location>
</feature>
<dbReference type="FunFam" id="3.80.10.10:FF:001649">
    <property type="entry name" value="Uncharacterized protein"/>
    <property type="match status" value="1"/>
</dbReference>
<dbReference type="Pfam" id="PF13516">
    <property type="entry name" value="LRR_6"/>
    <property type="match status" value="3"/>
</dbReference>
<feature type="compositionally biased region" description="Basic and acidic residues" evidence="2">
    <location>
        <begin position="700"/>
        <end position="717"/>
    </location>
</feature>
<reference evidence="4" key="1">
    <citation type="submission" date="2025-08" db="UniProtKB">
        <authorList>
            <consortium name="RefSeq"/>
        </authorList>
    </citation>
    <scope>IDENTIFICATION</scope>
    <source>
        <tissue evidence="4">Gonad</tissue>
    </source>
</reference>
<feature type="compositionally biased region" description="Low complexity" evidence="2">
    <location>
        <begin position="433"/>
        <end position="445"/>
    </location>
</feature>
<accession>A0A6P4Y0W8</accession>
<keyword evidence="1" id="KW-0175">Coiled coil</keyword>
<feature type="coiled-coil region" evidence="1">
    <location>
        <begin position="473"/>
        <end position="521"/>
    </location>
</feature>
<dbReference type="Gene3D" id="3.80.10.10">
    <property type="entry name" value="Ribonuclease Inhibitor"/>
    <property type="match status" value="2"/>
</dbReference>
<feature type="compositionally biased region" description="Basic and acidic residues" evidence="2">
    <location>
        <begin position="455"/>
        <end position="468"/>
    </location>
</feature>
<proteinExistence type="predicted"/>
<gene>
    <name evidence="4" type="primary">LOC109468658</name>
</gene>
<dbReference type="PRINTS" id="PR02062">
    <property type="entry name" value="CENTROSOME78"/>
</dbReference>
<dbReference type="PANTHER" id="PTHR24110:SF3">
    <property type="entry name" value="CENTROSOMAL PROTEIN OF 78 KDA"/>
    <property type="match status" value="1"/>
</dbReference>
<feature type="region of interest" description="Disordered" evidence="2">
    <location>
        <begin position="402"/>
        <end position="468"/>
    </location>
</feature>
<sequence>MIETVQVRQRGAYDFGTYYDNLCALQNTVPLPAVKAHLDDGVLDLNSDRLRGPDFTPLLNTLRINKSLTFVAVRSYYQPLPSDTPVGKRHLFKKRAPPVRTKDLTLRICKALRECLTVTPSLTCLEVTNLPLRNRDLEHLAKGISKNTTLAHLSLEYCRIGDDGLEVICQAVKNSATITSVNFTGCGLTARGADTLAKIIKHQAMKRHNEAWQDSLRYRRPDLDRMTGIRRITMNSNPMMDDLGAMALAEALKDDLWVKALDLQQCGISTEGAKALYDVLRTNTTVVVLDLRRNPLIDRSMMQSIMEQVMINTGGQDTEYRWIKVESPQDPAKVSYRPPRIRRRRRTVSSGRKTFTVEPQGRKRSRSVGSVEEASQPYVPDNIQPGTQGFVPWRTAARLGRYRGFPPERRPGTPSVVTKEERHSPVPGLSPQVVVESESESSSSSRLEPETLVGRLEKEEDILGDKPVEPEVHRRLEVELEDCRRRLAQETRARSESDRRLLELQIENSRLRREVDDLRDRERRSLLEDDRVLESIEATFQRFYSFLDLLKESGLGDLASLAGIDQSQLNLESMRFQPRTTMHVPTTTSHATRPPSYAATGVYESDRRAGYPTYSDYSRDVDIAEDFDTPSPAPIHIGQPEPSSHQEETEEMPAVEPTGPPHTLAAPQPVTVGEIKEQISTPVMEDLGRGDAPSPPPDIRPSEVKSNRSRSGSEKSRSSSKSSGSRRKKLSAQPLPKKSSSQEEDPKSEKSEKSAKSYASSIKTQLVKSEKSGTFTKSKSPASVDSSIQEVLSLSEGGDPASESPEPFRVVSSPPALDIGSGSESSF</sequence>
<feature type="region of interest" description="Disordered" evidence="2">
    <location>
        <begin position="344"/>
        <end position="389"/>
    </location>
</feature>
<dbReference type="RefSeq" id="XP_019622540.1">
    <property type="nucleotide sequence ID" value="XM_019766981.1"/>
</dbReference>
<protein>
    <submittedName>
        <fullName evidence="4">Centrosomal protein of 78 kDa-like</fullName>
    </submittedName>
</protein>
<dbReference type="GO" id="GO:0005813">
    <property type="term" value="C:centrosome"/>
    <property type="evidence" value="ECO:0007669"/>
    <property type="project" value="TreeGrafter"/>
</dbReference>
<evidence type="ECO:0000313" key="4">
    <source>
        <dbReference type="RefSeq" id="XP_019622540.1"/>
    </source>
</evidence>
<dbReference type="InterPro" id="IPR026212">
    <property type="entry name" value="Cep78"/>
</dbReference>
<organism evidence="3 4">
    <name type="scientific">Branchiostoma belcheri</name>
    <name type="common">Amphioxus</name>
    <dbReference type="NCBI Taxonomy" id="7741"/>
    <lineage>
        <taxon>Eukaryota</taxon>
        <taxon>Metazoa</taxon>
        <taxon>Chordata</taxon>
        <taxon>Cephalochordata</taxon>
        <taxon>Leptocardii</taxon>
        <taxon>Amphioxiformes</taxon>
        <taxon>Branchiostomatidae</taxon>
        <taxon>Branchiostoma</taxon>
    </lineage>
</organism>
<feature type="compositionally biased region" description="Polar residues" evidence="2">
    <location>
        <begin position="764"/>
        <end position="792"/>
    </location>
</feature>
<dbReference type="SUPFAM" id="SSF52047">
    <property type="entry name" value="RNI-like"/>
    <property type="match status" value="1"/>
</dbReference>
<dbReference type="PANTHER" id="PTHR24110">
    <property type="entry name" value="CENTROSOMAL PROTEIN OF 78 KDA"/>
    <property type="match status" value="1"/>
</dbReference>
<name>A0A6P4Y0W8_BRABE</name>
<dbReference type="OrthoDB" id="78308at2759"/>
<dbReference type="GeneID" id="109468658"/>
<dbReference type="Proteomes" id="UP000515135">
    <property type="component" value="Unplaced"/>
</dbReference>
<dbReference type="InterPro" id="IPR001611">
    <property type="entry name" value="Leu-rich_rpt"/>
</dbReference>
<dbReference type="GO" id="GO:0044782">
    <property type="term" value="P:cilium organization"/>
    <property type="evidence" value="ECO:0007669"/>
    <property type="project" value="TreeGrafter"/>
</dbReference>
<dbReference type="SMART" id="SM00368">
    <property type="entry name" value="LRR_RI"/>
    <property type="match status" value="4"/>
</dbReference>
<feature type="region of interest" description="Disordered" evidence="2">
    <location>
        <begin position="625"/>
        <end position="827"/>
    </location>
</feature>
<dbReference type="KEGG" id="bbel:109468658"/>
<evidence type="ECO:0000313" key="3">
    <source>
        <dbReference type="Proteomes" id="UP000515135"/>
    </source>
</evidence>
<dbReference type="InterPro" id="IPR032675">
    <property type="entry name" value="LRR_dom_sf"/>
</dbReference>
<dbReference type="AlphaFoldDB" id="A0A6P4Y0W8"/>
<evidence type="ECO:0000256" key="1">
    <source>
        <dbReference type="SAM" id="Coils"/>
    </source>
</evidence>
<keyword evidence="3" id="KW-1185">Reference proteome</keyword>